<gene>
    <name evidence="2" type="ORF">Prubr_06590</name>
</gene>
<evidence type="ECO:0000259" key="1">
    <source>
        <dbReference type="PROSITE" id="PS51746"/>
    </source>
</evidence>
<dbReference type="InterPro" id="IPR036457">
    <property type="entry name" value="PPM-type-like_dom_sf"/>
</dbReference>
<keyword evidence="3" id="KW-1185">Reference proteome</keyword>
<accession>A0A810MWD1</accession>
<dbReference type="InterPro" id="IPR001932">
    <property type="entry name" value="PPM-type_phosphatase-like_dom"/>
</dbReference>
<sequence length="108" mass="11716">MIQISEDHTYQHLLADADAVPNLPGKLARFLDGRTDGRSADLTPVQLHPGDRILLCSDGLSSYVPQESVRNALDTGITPEEVAEHLVTLALDHGGRDNVTVIVIDVHQ</sequence>
<dbReference type="AlphaFoldDB" id="A0A810MWD1"/>
<dbReference type="PROSITE" id="PS51746">
    <property type="entry name" value="PPM_2"/>
    <property type="match status" value="1"/>
</dbReference>
<proteinExistence type="predicted"/>
<reference evidence="2" key="1">
    <citation type="submission" date="2020-08" db="EMBL/GenBank/DDBJ databases">
        <title>Whole genome shotgun sequence of Polymorphospora rubra NBRC 101157.</title>
        <authorList>
            <person name="Komaki H."/>
            <person name="Tamura T."/>
        </authorList>
    </citation>
    <scope>NUCLEOTIDE SEQUENCE</scope>
    <source>
        <strain evidence="2">NBRC 101157</strain>
    </source>
</reference>
<dbReference type="KEGG" id="pry:Prubr_06590"/>
<dbReference type="Pfam" id="PF07228">
    <property type="entry name" value="SpoIIE"/>
    <property type="match status" value="1"/>
</dbReference>
<evidence type="ECO:0000313" key="3">
    <source>
        <dbReference type="Proteomes" id="UP000680866"/>
    </source>
</evidence>
<dbReference type="SUPFAM" id="SSF81606">
    <property type="entry name" value="PP2C-like"/>
    <property type="match status" value="1"/>
</dbReference>
<dbReference type="EMBL" id="AP023359">
    <property type="protein sequence ID" value="BCJ63638.1"/>
    <property type="molecule type" value="Genomic_DNA"/>
</dbReference>
<dbReference type="Proteomes" id="UP000680866">
    <property type="component" value="Chromosome"/>
</dbReference>
<protein>
    <recommendedName>
        <fullName evidence="1">PPM-type phosphatase domain-containing protein</fullName>
    </recommendedName>
</protein>
<name>A0A810MWD1_9ACTN</name>
<organism evidence="2 3">
    <name type="scientific">Polymorphospora rubra</name>
    <dbReference type="NCBI Taxonomy" id="338584"/>
    <lineage>
        <taxon>Bacteria</taxon>
        <taxon>Bacillati</taxon>
        <taxon>Actinomycetota</taxon>
        <taxon>Actinomycetes</taxon>
        <taxon>Micromonosporales</taxon>
        <taxon>Micromonosporaceae</taxon>
        <taxon>Polymorphospora</taxon>
    </lineage>
</organism>
<feature type="domain" description="PPM-type phosphatase" evidence="1">
    <location>
        <begin position="1"/>
        <end position="106"/>
    </location>
</feature>
<dbReference type="Gene3D" id="3.60.40.10">
    <property type="entry name" value="PPM-type phosphatase domain"/>
    <property type="match status" value="1"/>
</dbReference>
<evidence type="ECO:0000313" key="2">
    <source>
        <dbReference type="EMBL" id="BCJ63638.1"/>
    </source>
</evidence>